<evidence type="ECO:0000256" key="2">
    <source>
        <dbReference type="ARBA" id="ARBA00022525"/>
    </source>
</evidence>
<evidence type="ECO:0000259" key="5">
    <source>
        <dbReference type="PROSITE" id="PS50871"/>
    </source>
</evidence>
<dbReference type="PRINTS" id="PR00007">
    <property type="entry name" value="COMPLEMNTC1Q"/>
</dbReference>
<dbReference type="SMART" id="SM00110">
    <property type="entry name" value="C1Q"/>
    <property type="match status" value="1"/>
</dbReference>
<keyword evidence="7" id="KW-1185">Reference proteome</keyword>
<keyword evidence="2" id="KW-0964">Secreted</keyword>
<evidence type="ECO:0000256" key="4">
    <source>
        <dbReference type="SAM" id="SignalP"/>
    </source>
</evidence>
<organism evidence="6 7">
    <name type="scientific">Mytilus galloprovincialis</name>
    <name type="common">Mediterranean mussel</name>
    <dbReference type="NCBI Taxonomy" id="29158"/>
    <lineage>
        <taxon>Eukaryota</taxon>
        <taxon>Metazoa</taxon>
        <taxon>Spiralia</taxon>
        <taxon>Lophotrochozoa</taxon>
        <taxon>Mollusca</taxon>
        <taxon>Bivalvia</taxon>
        <taxon>Autobranchia</taxon>
        <taxon>Pteriomorphia</taxon>
        <taxon>Mytilida</taxon>
        <taxon>Mytiloidea</taxon>
        <taxon>Mytilidae</taxon>
        <taxon>Mytilinae</taxon>
        <taxon>Mytilus</taxon>
    </lineage>
</organism>
<dbReference type="AlphaFoldDB" id="A0A8B6FYB6"/>
<evidence type="ECO:0000313" key="7">
    <source>
        <dbReference type="Proteomes" id="UP000596742"/>
    </source>
</evidence>
<sequence length="224" mass="24531">MHFLFSLSVFIPLISGLVPVQNTEDALITFLVHEFEDLKGLVGDLKSKLESVGKKDNDFANGLTTAENIIKELTQSHDAHRRAFTEAQVAFYAKLSASVHGLSPHQTIIFDALVTTTQTSLYDTTTGIFTAPVSGMYVISWTANVDHHESQTTELMINGRSKAWNFADTAGSEDRDYGSASQTVVLQVNKGENVWVRTGTNGKGDVSGHDYSTFSAFLLFPHSL</sequence>
<dbReference type="EMBL" id="UYJE01007548">
    <property type="protein sequence ID" value="VDI55848.1"/>
    <property type="molecule type" value="Genomic_DNA"/>
</dbReference>
<dbReference type="PANTHER" id="PTHR22923:SF116">
    <property type="entry name" value="C1Q DOMAIN-CONTAINING PROTEIN"/>
    <property type="match status" value="1"/>
</dbReference>
<evidence type="ECO:0000313" key="6">
    <source>
        <dbReference type="EMBL" id="VDI55848.1"/>
    </source>
</evidence>
<dbReference type="Proteomes" id="UP000596742">
    <property type="component" value="Unassembled WGS sequence"/>
</dbReference>
<comment type="subcellular location">
    <subcellularLocation>
        <location evidence="1">Secreted</location>
    </subcellularLocation>
</comment>
<gene>
    <name evidence="6" type="ORF">MGAL_10B041319</name>
</gene>
<dbReference type="GO" id="GO:0005576">
    <property type="term" value="C:extracellular region"/>
    <property type="evidence" value="ECO:0007669"/>
    <property type="project" value="UniProtKB-SubCell"/>
</dbReference>
<dbReference type="PROSITE" id="PS50871">
    <property type="entry name" value="C1Q"/>
    <property type="match status" value="1"/>
</dbReference>
<dbReference type="Gene3D" id="2.60.120.40">
    <property type="match status" value="1"/>
</dbReference>
<reference evidence="6" key="1">
    <citation type="submission" date="2018-11" db="EMBL/GenBank/DDBJ databases">
        <authorList>
            <person name="Alioto T."/>
            <person name="Alioto T."/>
        </authorList>
    </citation>
    <scope>NUCLEOTIDE SEQUENCE</scope>
</reference>
<feature type="chain" id="PRO_5032638336" description="C1q domain-containing protein" evidence="4">
    <location>
        <begin position="17"/>
        <end position="224"/>
    </location>
</feature>
<dbReference type="PANTHER" id="PTHR22923">
    <property type="entry name" value="CEREBELLIN-RELATED"/>
    <property type="match status" value="1"/>
</dbReference>
<dbReference type="InterPro" id="IPR008983">
    <property type="entry name" value="Tumour_necrosis_fac-like_dom"/>
</dbReference>
<evidence type="ECO:0000256" key="3">
    <source>
        <dbReference type="ARBA" id="ARBA00022729"/>
    </source>
</evidence>
<keyword evidence="3 4" id="KW-0732">Signal</keyword>
<feature type="domain" description="C1q" evidence="5">
    <location>
        <begin position="84"/>
        <end position="224"/>
    </location>
</feature>
<dbReference type="InterPro" id="IPR001073">
    <property type="entry name" value="C1q_dom"/>
</dbReference>
<dbReference type="OrthoDB" id="6068567at2759"/>
<protein>
    <recommendedName>
        <fullName evidence="5">C1q domain-containing protein</fullName>
    </recommendedName>
</protein>
<name>A0A8B6FYB6_MYTGA</name>
<proteinExistence type="predicted"/>
<dbReference type="Pfam" id="PF00386">
    <property type="entry name" value="C1q"/>
    <property type="match status" value="1"/>
</dbReference>
<dbReference type="SUPFAM" id="SSF49842">
    <property type="entry name" value="TNF-like"/>
    <property type="match status" value="1"/>
</dbReference>
<comment type="caution">
    <text evidence="6">The sequence shown here is derived from an EMBL/GenBank/DDBJ whole genome shotgun (WGS) entry which is preliminary data.</text>
</comment>
<dbReference type="InterPro" id="IPR050822">
    <property type="entry name" value="Cerebellin_Synaptic_Org"/>
</dbReference>
<accession>A0A8B6FYB6</accession>
<evidence type="ECO:0000256" key="1">
    <source>
        <dbReference type="ARBA" id="ARBA00004613"/>
    </source>
</evidence>
<feature type="signal peptide" evidence="4">
    <location>
        <begin position="1"/>
        <end position="16"/>
    </location>
</feature>